<evidence type="ECO:0000313" key="3">
    <source>
        <dbReference type="Proteomes" id="UP000230094"/>
    </source>
</evidence>
<feature type="transmembrane region" description="Helical" evidence="1">
    <location>
        <begin position="29"/>
        <end position="46"/>
    </location>
</feature>
<feature type="transmembrane region" description="Helical" evidence="1">
    <location>
        <begin position="7"/>
        <end position="23"/>
    </location>
</feature>
<comment type="caution">
    <text evidence="2">The sequence shown here is derived from an EMBL/GenBank/DDBJ whole genome shotgun (WGS) entry which is preliminary data.</text>
</comment>
<keyword evidence="1" id="KW-0472">Membrane</keyword>
<name>A0A2H0TC63_9BACT</name>
<reference evidence="3" key="1">
    <citation type="submission" date="2017-09" db="EMBL/GenBank/DDBJ databases">
        <title>Depth-based differentiation of microbial function through sediment-hosted aquifers and enrichment of novel symbionts in the deep terrestrial subsurface.</title>
        <authorList>
            <person name="Probst A.J."/>
            <person name="Ladd B."/>
            <person name="Jarett J.K."/>
            <person name="Geller-Mcgrath D.E."/>
            <person name="Sieber C.M.K."/>
            <person name="Emerson J.B."/>
            <person name="Anantharaman K."/>
            <person name="Thomas B.C."/>
            <person name="Malmstrom R."/>
            <person name="Stieglmeier M."/>
            <person name="Klingl A."/>
            <person name="Woyke T."/>
            <person name="Ryan C.M."/>
            <person name="Banfield J.F."/>
        </authorList>
    </citation>
    <scope>NUCLEOTIDE SEQUENCE [LARGE SCALE GENOMIC DNA]</scope>
</reference>
<keyword evidence="1" id="KW-0812">Transmembrane</keyword>
<protein>
    <submittedName>
        <fullName evidence="2">Uncharacterized protein</fullName>
    </submittedName>
</protein>
<evidence type="ECO:0000313" key="2">
    <source>
        <dbReference type="EMBL" id="PIR68606.1"/>
    </source>
</evidence>
<dbReference type="Proteomes" id="UP000230094">
    <property type="component" value="Unassembled WGS sequence"/>
</dbReference>
<keyword evidence="1" id="KW-1133">Transmembrane helix</keyword>
<organism evidence="2 3">
    <name type="scientific">Candidatus Nomurabacteria bacterium CG10_big_fil_rev_8_21_14_0_10_35_16</name>
    <dbReference type="NCBI Taxonomy" id="1974731"/>
    <lineage>
        <taxon>Bacteria</taxon>
        <taxon>Candidatus Nomuraibacteriota</taxon>
    </lineage>
</organism>
<accession>A0A2H0TC63</accession>
<dbReference type="EMBL" id="PFCQ01000001">
    <property type="protein sequence ID" value="PIR68606.1"/>
    <property type="molecule type" value="Genomic_DNA"/>
</dbReference>
<dbReference type="AlphaFoldDB" id="A0A2H0TC63"/>
<gene>
    <name evidence="2" type="ORF">COU49_00060</name>
</gene>
<sequence>MNRLKIILILGIFVSILPYLGFPLTSKNILISLSGLAMVYLSYILYEENKKEVKEEVTFDNFSENHDFVESNVVDNQEISQSE</sequence>
<evidence type="ECO:0000256" key="1">
    <source>
        <dbReference type="SAM" id="Phobius"/>
    </source>
</evidence>
<proteinExistence type="predicted"/>